<keyword evidence="6" id="KW-0325">Glycoprotein</keyword>
<dbReference type="InterPro" id="IPR051587">
    <property type="entry name" value="Adhesion_GPCR"/>
</dbReference>
<dbReference type="PANTHER" id="PTHR45813:SF2">
    <property type="entry name" value="ADHESION G-PROTEIN COUPLED RECEPTOR F3"/>
    <property type="match status" value="1"/>
</dbReference>
<keyword evidence="4" id="KW-0472">Membrane</keyword>
<comment type="subcellular location">
    <subcellularLocation>
        <location evidence="1">Membrane</location>
    </subcellularLocation>
</comment>
<dbReference type="Pfam" id="PF01825">
    <property type="entry name" value="GPS"/>
    <property type="match status" value="1"/>
</dbReference>
<feature type="domain" description="GAIN-B" evidence="8">
    <location>
        <begin position="50"/>
        <end position="227"/>
    </location>
</feature>
<evidence type="ECO:0000313" key="9">
    <source>
        <dbReference type="Ensembl" id="ENSPMRP00000000630.1"/>
    </source>
</evidence>
<dbReference type="InterPro" id="IPR046338">
    <property type="entry name" value="GAIN_dom_sf"/>
</dbReference>
<protein>
    <recommendedName>
        <fullName evidence="8">GAIN-B domain-containing protein</fullName>
    </recommendedName>
</protein>
<dbReference type="InterPro" id="IPR000203">
    <property type="entry name" value="GPS"/>
</dbReference>
<dbReference type="PROSITE" id="PS50221">
    <property type="entry name" value="GAIN_B"/>
    <property type="match status" value="1"/>
</dbReference>
<dbReference type="Proteomes" id="UP000472272">
    <property type="component" value="Chromosome 3"/>
</dbReference>
<evidence type="ECO:0000259" key="8">
    <source>
        <dbReference type="PROSITE" id="PS50221"/>
    </source>
</evidence>
<dbReference type="PANTHER" id="PTHR45813">
    <property type="entry name" value="IG-LIKE DOMAIN-CONTAINING PROTEIN"/>
    <property type="match status" value="1"/>
</dbReference>
<reference evidence="9 10" key="1">
    <citation type="journal article" date="2019" name="Proc. Natl. Acad. Sci. U.S.A.">
        <title>Regulatory changes in pterin and carotenoid genes underlie balanced color polymorphisms in the wall lizard.</title>
        <authorList>
            <person name="Andrade P."/>
            <person name="Pinho C."/>
            <person name="Perez I de Lanuza G."/>
            <person name="Afonso S."/>
            <person name="Brejcha J."/>
            <person name="Rubin C.J."/>
            <person name="Wallerman O."/>
            <person name="Pereira P."/>
            <person name="Sabatino S.J."/>
            <person name="Bellati A."/>
            <person name="Pellitteri-Rosa D."/>
            <person name="Bosakova Z."/>
            <person name="Bunikis I."/>
            <person name="Carretero M.A."/>
            <person name="Feiner N."/>
            <person name="Marsik P."/>
            <person name="Pauperio F."/>
            <person name="Salvi D."/>
            <person name="Soler L."/>
            <person name="While G.M."/>
            <person name="Uller T."/>
            <person name="Font E."/>
            <person name="Andersson L."/>
            <person name="Carneiro M."/>
        </authorList>
    </citation>
    <scope>NUCLEOTIDE SEQUENCE</scope>
</reference>
<dbReference type="Gene3D" id="2.60.220.50">
    <property type="match status" value="1"/>
</dbReference>
<organism evidence="9 10">
    <name type="scientific">Podarcis muralis</name>
    <name type="common">Wall lizard</name>
    <name type="synonym">Lacerta muralis</name>
    <dbReference type="NCBI Taxonomy" id="64176"/>
    <lineage>
        <taxon>Eukaryota</taxon>
        <taxon>Metazoa</taxon>
        <taxon>Chordata</taxon>
        <taxon>Craniata</taxon>
        <taxon>Vertebrata</taxon>
        <taxon>Euteleostomi</taxon>
        <taxon>Lepidosauria</taxon>
        <taxon>Squamata</taxon>
        <taxon>Bifurcata</taxon>
        <taxon>Unidentata</taxon>
        <taxon>Episquamata</taxon>
        <taxon>Laterata</taxon>
        <taxon>Lacertibaenia</taxon>
        <taxon>Lacertidae</taxon>
        <taxon>Podarcis</taxon>
    </lineage>
</organism>
<dbReference type="InterPro" id="IPR057244">
    <property type="entry name" value="GAIN_B"/>
</dbReference>
<evidence type="ECO:0000256" key="6">
    <source>
        <dbReference type="ARBA" id="ARBA00023180"/>
    </source>
</evidence>
<reference evidence="9" key="3">
    <citation type="submission" date="2025-09" db="UniProtKB">
        <authorList>
            <consortium name="Ensembl"/>
        </authorList>
    </citation>
    <scope>IDENTIFICATION</scope>
</reference>
<dbReference type="Ensembl" id="ENSPMRT00000000661.1">
    <property type="protein sequence ID" value="ENSPMRP00000000630.1"/>
    <property type="gene ID" value="ENSPMRG00000000477.1"/>
</dbReference>
<evidence type="ECO:0000256" key="5">
    <source>
        <dbReference type="ARBA" id="ARBA00023157"/>
    </source>
</evidence>
<feature type="chain" id="PRO_5025523332" description="GAIN-B domain-containing protein" evidence="7">
    <location>
        <begin position="21"/>
        <end position="270"/>
    </location>
</feature>
<sequence length="270" mass="29700">MRKCLLLLFRICWLLPNTMLDVDPGLEWSAVEALSPSAASRFLQSIENLASLLLPPSGSPYNLTLPNLELQSAQMGPEFEDFNKGFDTDPPLRVHIEEEELLRCGQNVTVTSLVLKKLGRIMPGSRGAKARLGSLVMSNSITASNGSVSQVEVEMTFGHWNGTSGGQEEEDEEERVAQCVFWDHSLHGRVGSWSTEGCQTSGAETATKCTCRHLTSFSILMSAHPVKEQTSDILGIRLAGGAMTCIRHRQPSALQMFWTTIPIIPDHWSC</sequence>
<keyword evidence="5" id="KW-1015">Disulfide bond</keyword>
<keyword evidence="2" id="KW-0812">Transmembrane</keyword>
<reference evidence="9" key="2">
    <citation type="submission" date="2025-08" db="UniProtKB">
        <authorList>
            <consortium name="Ensembl"/>
        </authorList>
    </citation>
    <scope>IDENTIFICATION</scope>
</reference>
<dbReference type="SMART" id="SM00303">
    <property type="entry name" value="GPS"/>
    <property type="match status" value="1"/>
</dbReference>
<proteinExistence type="predicted"/>
<accession>A0A670HMV9</accession>
<dbReference type="GO" id="GO:0004930">
    <property type="term" value="F:G protein-coupled receptor activity"/>
    <property type="evidence" value="ECO:0007669"/>
    <property type="project" value="TreeGrafter"/>
</dbReference>
<evidence type="ECO:0000313" key="10">
    <source>
        <dbReference type="Proteomes" id="UP000472272"/>
    </source>
</evidence>
<keyword evidence="10" id="KW-1185">Reference proteome</keyword>
<keyword evidence="7" id="KW-0732">Signal</keyword>
<dbReference type="AlphaFoldDB" id="A0A670HMV9"/>
<name>A0A670HMV9_PODMU</name>
<evidence type="ECO:0000256" key="1">
    <source>
        <dbReference type="ARBA" id="ARBA00004370"/>
    </source>
</evidence>
<dbReference type="GeneTree" id="ENSGT00940000161541"/>
<keyword evidence="3" id="KW-1133">Transmembrane helix</keyword>
<evidence type="ECO:0000256" key="3">
    <source>
        <dbReference type="ARBA" id="ARBA00022989"/>
    </source>
</evidence>
<evidence type="ECO:0000256" key="4">
    <source>
        <dbReference type="ARBA" id="ARBA00023136"/>
    </source>
</evidence>
<feature type="signal peptide" evidence="7">
    <location>
        <begin position="1"/>
        <end position="20"/>
    </location>
</feature>
<dbReference type="GO" id="GO:0016020">
    <property type="term" value="C:membrane"/>
    <property type="evidence" value="ECO:0007669"/>
    <property type="project" value="UniProtKB-SubCell"/>
</dbReference>
<evidence type="ECO:0000256" key="2">
    <source>
        <dbReference type="ARBA" id="ARBA00022692"/>
    </source>
</evidence>
<evidence type="ECO:0000256" key="7">
    <source>
        <dbReference type="SAM" id="SignalP"/>
    </source>
</evidence>
<dbReference type="GO" id="GO:0007189">
    <property type="term" value="P:adenylate cyclase-activating G protein-coupled receptor signaling pathway"/>
    <property type="evidence" value="ECO:0007669"/>
    <property type="project" value="TreeGrafter"/>
</dbReference>